<sequence length="205" mass="23942">MKLLRIRIFYLFSFVFVLVLTGCATKPQAPISLNASAHQAQLANIHQWSIKGRMAFKSTEDKFSANLNWVQNTQEYDVKFTTFIGTHLMSMRSTDEFAEMQIDDQYYVDANAETLIQRTTGWHIPLSHLPQWIKGQFTENATYRFDERGLLQSLSPHCTSCGEWQITFGQYQKINHVWLPHQLVLTNPLEHNTQIKIRIHTWQLL</sequence>
<comment type="subunit">
    <text evidence="3 13">Monomer.</text>
</comment>
<keyword evidence="10 13" id="KW-0143">Chaperone</keyword>
<dbReference type="EMBL" id="JAOWKX010000015">
    <property type="protein sequence ID" value="MCV2886667.1"/>
    <property type="molecule type" value="Genomic_DNA"/>
</dbReference>
<dbReference type="CDD" id="cd16326">
    <property type="entry name" value="LolB"/>
    <property type="match status" value="1"/>
</dbReference>
<dbReference type="SUPFAM" id="SSF89392">
    <property type="entry name" value="Prokaryotic lipoproteins and lipoprotein localization factors"/>
    <property type="match status" value="1"/>
</dbReference>
<keyword evidence="12 13" id="KW-0449">Lipoprotein</keyword>
<accession>A0ABT3ADL8</accession>
<comment type="subcellular location">
    <subcellularLocation>
        <location evidence="1 13">Cell outer membrane</location>
        <topology evidence="1 13">Lipid-anchor</topology>
    </subcellularLocation>
</comment>
<keyword evidence="15" id="KW-1185">Reference proteome</keyword>
<dbReference type="NCBIfam" id="TIGR00548">
    <property type="entry name" value="lolB"/>
    <property type="match status" value="1"/>
</dbReference>
<evidence type="ECO:0000313" key="14">
    <source>
        <dbReference type="EMBL" id="MCV2886667.1"/>
    </source>
</evidence>
<evidence type="ECO:0000256" key="7">
    <source>
        <dbReference type="ARBA" id="ARBA00022927"/>
    </source>
</evidence>
<reference evidence="14 15" key="1">
    <citation type="submission" date="2022-10" db="EMBL/GenBank/DDBJ databases">
        <title>Aestuariibacter sp. AA17 isolated from Montipora capitata coral fragment.</title>
        <authorList>
            <person name="Emsley S.A."/>
            <person name="Pfannmuller K.M."/>
            <person name="Loughran R.M."/>
            <person name="Shlafstein M."/>
            <person name="Papke E."/>
            <person name="Saw J.H."/>
            <person name="Ushijima B."/>
            <person name="Videau P."/>
        </authorList>
    </citation>
    <scope>NUCLEOTIDE SEQUENCE [LARGE SCALE GENOMIC DNA]</scope>
    <source>
        <strain evidence="14 15">AA17</strain>
    </source>
</reference>
<keyword evidence="5 13" id="KW-0813">Transport</keyword>
<keyword evidence="6 13" id="KW-0732">Signal</keyword>
<evidence type="ECO:0000313" key="15">
    <source>
        <dbReference type="Proteomes" id="UP001652504"/>
    </source>
</evidence>
<evidence type="ECO:0000256" key="9">
    <source>
        <dbReference type="ARBA" id="ARBA00023139"/>
    </source>
</evidence>
<proteinExistence type="inferred from homology"/>
<dbReference type="InterPro" id="IPR004565">
    <property type="entry name" value="OM_lipoprot_LolB"/>
</dbReference>
<evidence type="ECO:0000256" key="11">
    <source>
        <dbReference type="ARBA" id="ARBA00023237"/>
    </source>
</evidence>
<evidence type="ECO:0000256" key="3">
    <source>
        <dbReference type="ARBA" id="ARBA00011245"/>
    </source>
</evidence>
<evidence type="ECO:0000256" key="4">
    <source>
        <dbReference type="ARBA" id="ARBA00016202"/>
    </source>
</evidence>
<dbReference type="InterPro" id="IPR029046">
    <property type="entry name" value="LolA/LolB/LppX"/>
</dbReference>
<keyword evidence="9 13" id="KW-0564">Palmitate</keyword>
<dbReference type="RefSeq" id="WP_263713958.1">
    <property type="nucleotide sequence ID" value="NZ_JAOWKX010000015.1"/>
</dbReference>
<dbReference type="Proteomes" id="UP001652504">
    <property type="component" value="Unassembled WGS sequence"/>
</dbReference>
<evidence type="ECO:0000256" key="8">
    <source>
        <dbReference type="ARBA" id="ARBA00023136"/>
    </source>
</evidence>
<evidence type="ECO:0000256" key="6">
    <source>
        <dbReference type="ARBA" id="ARBA00022729"/>
    </source>
</evidence>
<evidence type="ECO:0000256" key="5">
    <source>
        <dbReference type="ARBA" id="ARBA00022448"/>
    </source>
</evidence>
<name>A0ABT3ADL8_9ALTE</name>
<evidence type="ECO:0000256" key="10">
    <source>
        <dbReference type="ARBA" id="ARBA00023186"/>
    </source>
</evidence>
<dbReference type="HAMAP" id="MF_00233">
    <property type="entry name" value="LolB"/>
    <property type="match status" value="1"/>
</dbReference>
<comment type="caution">
    <text evidence="14">The sequence shown here is derived from an EMBL/GenBank/DDBJ whole genome shotgun (WGS) entry which is preliminary data.</text>
</comment>
<evidence type="ECO:0000256" key="12">
    <source>
        <dbReference type="ARBA" id="ARBA00023288"/>
    </source>
</evidence>
<comment type="function">
    <text evidence="13">Plays a critical role in the incorporation of lipoproteins in the outer membrane after they are released by the LolA protein.</text>
</comment>
<evidence type="ECO:0000256" key="13">
    <source>
        <dbReference type="HAMAP-Rule" id="MF_00233"/>
    </source>
</evidence>
<evidence type="ECO:0000256" key="1">
    <source>
        <dbReference type="ARBA" id="ARBA00004459"/>
    </source>
</evidence>
<keyword evidence="11 13" id="KW-0998">Cell outer membrane</keyword>
<dbReference type="PROSITE" id="PS51257">
    <property type="entry name" value="PROKAR_LIPOPROTEIN"/>
    <property type="match status" value="1"/>
</dbReference>
<evidence type="ECO:0000256" key="2">
    <source>
        <dbReference type="ARBA" id="ARBA00009696"/>
    </source>
</evidence>
<dbReference type="Gene3D" id="2.50.20.10">
    <property type="entry name" value="Lipoprotein localisation LolA/LolB/LppX"/>
    <property type="match status" value="1"/>
</dbReference>
<comment type="similarity">
    <text evidence="2 13">Belongs to the LolB family.</text>
</comment>
<keyword evidence="8 13" id="KW-0472">Membrane</keyword>
<dbReference type="Pfam" id="PF03550">
    <property type="entry name" value="LolB"/>
    <property type="match status" value="1"/>
</dbReference>
<organism evidence="14 15">
    <name type="scientific">Fluctibacter corallii</name>
    <dbReference type="NCBI Taxonomy" id="2984329"/>
    <lineage>
        <taxon>Bacteria</taxon>
        <taxon>Pseudomonadati</taxon>
        <taxon>Pseudomonadota</taxon>
        <taxon>Gammaproteobacteria</taxon>
        <taxon>Alteromonadales</taxon>
        <taxon>Alteromonadaceae</taxon>
        <taxon>Fluctibacter</taxon>
    </lineage>
</organism>
<protein>
    <recommendedName>
        <fullName evidence="4 13">Outer-membrane lipoprotein LolB</fullName>
    </recommendedName>
</protein>
<gene>
    <name evidence="13 14" type="primary">lolB</name>
    <name evidence="14" type="ORF">OE749_18380</name>
</gene>
<keyword evidence="7 13" id="KW-0653">Protein transport</keyword>